<gene>
    <name evidence="1" type="ORF">GCM10009811_33020</name>
</gene>
<protein>
    <submittedName>
        <fullName evidence="1">Uncharacterized protein</fullName>
    </submittedName>
</protein>
<name>A0ABP4YCV5_9MICO</name>
<accession>A0ABP4YCV5</accession>
<comment type="caution">
    <text evidence="1">The sequence shown here is derived from an EMBL/GenBank/DDBJ whole genome shotgun (WGS) entry which is preliminary data.</text>
</comment>
<evidence type="ECO:0000313" key="1">
    <source>
        <dbReference type="EMBL" id="GAA1806892.1"/>
    </source>
</evidence>
<dbReference type="EMBL" id="BAAAPO010000053">
    <property type="protein sequence ID" value="GAA1806892.1"/>
    <property type="molecule type" value="Genomic_DNA"/>
</dbReference>
<sequence length="51" mass="4997">MSAPVAGTETFGAGGYPGADGGRIGWFDAGPLPLTISFTPATGALGIDLPF</sequence>
<proteinExistence type="predicted"/>
<evidence type="ECO:0000313" key="2">
    <source>
        <dbReference type="Proteomes" id="UP001499938"/>
    </source>
</evidence>
<reference evidence="2" key="1">
    <citation type="journal article" date="2019" name="Int. J. Syst. Evol. Microbiol.">
        <title>The Global Catalogue of Microorganisms (GCM) 10K type strain sequencing project: providing services to taxonomists for standard genome sequencing and annotation.</title>
        <authorList>
            <consortium name="The Broad Institute Genomics Platform"/>
            <consortium name="The Broad Institute Genome Sequencing Center for Infectious Disease"/>
            <person name="Wu L."/>
            <person name="Ma J."/>
        </authorList>
    </citation>
    <scope>NUCLEOTIDE SEQUENCE [LARGE SCALE GENOMIC DNA]</scope>
    <source>
        <strain evidence="2">JCM 15592</strain>
    </source>
</reference>
<keyword evidence="2" id="KW-1185">Reference proteome</keyword>
<dbReference type="Proteomes" id="UP001499938">
    <property type="component" value="Unassembled WGS sequence"/>
</dbReference>
<organism evidence="1 2">
    <name type="scientific">Nostocoides veronense</name>
    <dbReference type="NCBI Taxonomy" id="330836"/>
    <lineage>
        <taxon>Bacteria</taxon>
        <taxon>Bacillati</taxon>
        <taxon>Actinomycetota</taxon>
        <taxon>Actinomycetes</taxon>
        <taxon>Micrococcales</taxon>
        <taxon>Intrasporangiaceae</taxon>
        <taxon>Nostocoides</taxon>
    </lineage>
</organism>
<dbReference type="RefSeq" id="WP_344088120.1">
    <property type="nucleotide sequence ID" value="NZ_BAAAPO010000053.1"/>
</dbReference>